<reference evidence="3" key="1">
    <citation type="submission" date="2016-11" db="UniProtKB">
        <authorList>
            <consortium name="WormBaseParasite"/>
        </authorList>
    </citation>
    <scope>IDENTIFICATION</scope>
</reference>
<sequence length="369" mass="41776">MRPRIRLSRSPIDGFRSRTCWLSVQPRRQRNQAVLATTKKIIKEAATAIQRLMRRLMLLQHLGLPPPSVIRPRIRILLIRPRRWLPAVGRQLALLLCATPCCLAERGGDLPARILCELFQLGRRLQLSSSHPLHQHQQLPLPPLRRDLRNQPLPPPQPGRSPFRAASSSPSSRICQSRTTTGRSRPASRPTMRDFPAARPPELTKSLGFITAGRPPPGRCSPMDLPLTTCLTRQLAPRQLRQRGRRHRPTRWTTLPRNTKCRSGGPPDDRRRSIGRAPAVAVAAAAVSLPAPAEQLRVRRQQRPALPPSVLSGRRRRSRRPRRRCRLSKTSCGLPAGSSRRLRHPSSSSSRQKSRRSESSVRRRRLRPC</sequence>
<accession>A0A1I8IWM8</accession>
<dbReference type="Proteomes" id="UP000095280">
    <property type="component" value="Unplaced"/>
</dbReference>
<feature type="compositionally biased region" description="Basic residues" evidence="1">
    <location>
        <begin position="240"/>
        <end position="250"/>
    </location>
</feature>
<dbReference type="AlphaFoldDB" id="A0A1I8IWM8"/>
<feature type="compositionally biased region" description="Basic residues" evidence="1">
    <location>
        <begin position="313"/>
        <end position="327"/>
    </location>
</feature>
<feature type="region of interest" description="Disordered" evidence="1">
    <location>
        <begin position="130"/>
        <end position="202"/>
    </location>
</feature>
<feature type="compositionally biased region" description="Polar residues" evidence="1">
    <location>
        <begin position="174"/>
        <end position="183"/>
    </location>
</feature>
<evidence type="ECO:0000313" key="2">
    <source>
        <dbReference type="Proteomes" id="UP000095280"/>
    </source>
</evidence>
<feature type="compositionally biased region" description="Low complexity" evidence="1">
    <location>
        <begin position="160"/>
        <end position="173"/>
    </location>
</feature>
<organism evidence="2 3">
    <name type="scientific">Macrostomum lignano</name>
    <dbReference type="NCBI Taxonomy" id="282301"/>
    <lineage>
        <taxon>Eukaryota</taxon>
        <taxon>Metazoa</taxon>
        <taxon>Spiralia</taxon>
        <taxon>Lophotrochozoa</taxon>
        <taxon>Platyhelminthes</taxon>
        <taxon>Rhabditophora</taxon>
        <taxon>Macrostomorpha</taxon>
        <taxon>Macrostomida</taxon>
        <taxon>Macrostomidae</taxon>
        <taxon>Macrostomum</taxon>
    </lineage>
</organism>
<evidence type="ECO:0000313" key="3">
    <source>
        <dbReference type="WBParaSite" id="maker-uti_cns_0018031-snap-gene-0.2-mRNA-1"/>
    </source>
</evidence>
<dbReference type="WBParaSite" id="maker-uti_cns_0018031-snap-gene-0.2-mRNA-1">
    <property type="protein sequence ID" value="maker-uti_cns_0018031-snap-gene-0.2-mRNA-1"/>
    <property type="gene ID" value="maker-uti_cns_0018031-snap-gene-0.2"/>
</dbReference>
<feature type="compositionally biased region" description="Low complexity" evidence="1">
    <location>
        <begin position="130"/>
        <end position="139"/>
    </location>
</feature>
<evidence type="ECO:0000256" key="1">
    <source>
        <dbReference type="SAM" id="MobiDB-lite"/>
    </source>
</evidence>
<feature type="region of interest" description="Disordered" evidence="1">
    <location>
        <begin position="296"/>
        <end position="369"/>
    </location>
</feature>
<protein>
    <submittedName>
        <fullName evidence="3">Uncharacterized protein</fullName>
    </submittedName>
</protein>
<keyword evidence="2" id="KW-1185">Reference proteome</keyword>
<feature type="region of interest" description="Disordered" evidence="1">
    <location>
        <begin position="237"/>
        <end position="273"/>
    </location>
</feature>
<proteinExistence type="predicted"/>
<name>A0A1I8IWM8_9PLAT</name>